<evidence type="ECO:0000313" key="2">
    <source>
        <dbReference type="Proteomes" id="UP001055879"/>
    </source>
</evidence>
<name>A0ACB9DM66_ARCLA</name>
<organism evidence="1 2">
    <name type="scientific">Arctium lappa</name>
    <name type="common">Greater burdock</name>
    <name type="synonym">Lappa major</name>
    <dbReference type="NCBI Taxonomy" id="4217"/>
    <lineage>
        <taxon>Eukaryota</taxon>
        <taxon>Viridiplantae</taxon>
        <taxon>Streptophyta</taxon>
        <taxon>Embryophyta</taxon>
        <taxon>Tracheophyta</taxon>
        <taxon>Spermatophyta</taxon>
        <taxon>Magnoliopsida</taxon>
        <taxon>eudicotyledons</taxon>
        <taxon>Gunneridae</taxon>
        <taxon>Pentapetalae</taxon>
        <taxon>asterids</taxon>
        <taxon>campanulids</taxon>
        <taxon>Asterales</taxon>
        <taxon>Asteraceae</taxon>
        <taxon>Carduoideae</taxon>
        <taxon>Cardueae</taxon>
        <taxon>Arctiinae</taxon>
        <taxon>Arctium</taxon>
    </lineage>
</organism>
<protein>
    <submittedName>
        <fullName evidence="1">Uncharacterized protein</fullName>
    </submittedName>
</protein>
<dbReference type="Proteomes" id="UP001055879">
    <property type="component" value="Linkage Group LG03"/>
</dbReference>
<comment type="caution">
    <text evidence="1">The sequence shown here is derived from an EMBL/GenBank/DDBJ whole genome shotgun (WGS) entry which is preliminary data.</text>
</comment>
<keyword evidence="2" id="KW-1185">Reference proteome</keyword>
<gene>
    <name evidence="1" type="ORF">L6452_10139</name>
</gene>
<reference evidence="1 2" key="2">
    <citation type="journal article" date="2022" name="Mol. Ecol. Resour.">
        <title>The genomes of chicory, endive, great burdock and yacon provide insights into Asteraceae paleo-polyploidization history and plant inulin production.</title>
        <authorList>
            <person name="Fan W."/>
            <person name="Wang S."/>
            <person name="Wang H."/>
            <person name="Wang A."/>
            <person name="Jiang F."/>
            <person name="Liu H."/>
            <person name="Zhao H."/>
            <person name="Xu D."/>
            <person name="Zhang Y."/>
        </authorList>
    </citation>
    <scope>NUCLEOTIDE SEQUENCE [LARGE SCALE GENOMIC DNA]</scope>
    <source>
        <strain evidence="2">cv. Niubang</strain>
    </source>
</reference>
<proteinExistence type="predicted"/>
<accession>A0ACB9DM66</accession>
<dbReference type="EMBL" id="CM042049">
    <property type="protein sequence ID" value="KAI3747617.1"/>
    <property type="molecule type" value="Genomic_DNA"/>
</dbReference>
<evidence type="ECO:0000313" key="1">
    <source>
        <dbReference type="EMBL" id="KAI3747617.1"/>
    </source>
</evidence>
<sequence length="108" mass="11799">MQCCQLGLGSQREPLILVLVPLQVLMLECTVAMHVVYDVDYVNDGDDGHAYVCDDDLCACDGVRDGDGVCAYVRVLGSEKMLVHLMVGSNPQIETHLHHLCLVPSSLE</sequence>
<reference evidence="2" key="1">
    <citation type="journal article" date="2022" name="Mol. Ecol. Resour.">
        <title>The genomes of chicory, endive, great burdock and yacon provide insights into Asteraceae palaeo-polyploidization history and plant inulin production.</title>
        <authorList>
            <person name="Fan W."/>
            <person name="Wang S."/>
            <person name="Wang H."/>
            <person name="Wang A."/>
            <person name="Jiang F."/>
            <person name="Liu H."/>
            <person name="Zhao H."/>
            <person name="Xu D."/>
            <person name="Zhang Y."/>
        </authorList>
    </citation>
    <scope>NUCLEOTIDE SEQUENCE [LARGE SCALE GENOMIC DNA]</scope>
    <source>
        <strain evidence="2">cv. Niubang</strain>
    </source>
</reference>